<dbReference type="AlphaFoldDB" id="A0A9P0FJM4"/>
<proteinExistence type="predicted"/>
<dbReference type="SUPFAM" id="SSF52047">
    <property type="entry name" value="RNI-like"/>
    <property type="match status" value="1"/>
</dbReference>
<sequence length="194" mass="21943">MRTSSKTIDKRFILRSTKDCKLLSAPVLNTLHSSLGSFGAKTLCYGLSQPSCKLNLLDIRLNKISNEGANFIMQTLAIKDVILETLIISSCGITKNFGLQEMIKSNTSIQMLDISNNSIGEESGILIIESLNFNKSIQYMDTRMCKISSETELGIQEKIKKNKQSKMSYPKTKNCKNFKKTYDEEFESLEKHFM</sequence>
<reference evidence="1" key="1">
    <citation type="submission" date="2021-12" db="EMBL/GenBank/DDBJ databases">
        <authorList>
            <person name="King R."/>
        </authorList>
    </citation>
    <scope>NUCLEOTIDE SEQUENCE</scope>
</reference>
<name>A0A9P0FJM4_BRAAE</name>
<evidence type="ECO:0000313" key="2">
    <source>
        <dbReference type="Proteomes" id="UP001154078"/>
    </source>
</evidence>
<organism evidence="1 2">
    <name type="scientific">Brassicogethes aeneus</name>
    <name type="common">Rape pollen beetle</name>
    <name type="synonym">Meligethes aeneus</name>
    <dbReference type="NCBI Taxonomy" id="1431903"/>
    <lineage>
        <taxon>Eukaryota</taxon>
        <taxon>Metazoa</taxon>
        <taxon>Ecdysozoa</taxon>
        <taxon>Arthropoda</taxon>
        <taxon>Hexapoda</taxon>
        <taxon>Insecta</taxon>
        <taxon>Pterygota</taxon>
        <taxon>Neoptera</taxon>
        <taxon>Endopterygota</taxon>
        <taxon>Coleoptera</taxon>
        <taxon>Polyphaga</taxon>
        <taxon>Cucujiformia</taxon>
        <taxon>Nitidulidae</taxon>
        <taxon>Meligethinae</taxon>
        <taxon>Brassicogethes</taxon>
    </lineage>
</organism>
<gene>
    <name evidence="1" type="ORF">MELIAE_LOCUS7406</name>
</gene>
<dbReference type="PANTHER" id="PTHR24114">
    <property type="entry name" value="LEUCINE RICH REPEAT FAMILY PROTEIN"/>
    <property type="match status" value="1"/>
</dbReference>
<accession>A0A9P0FJM4</accession>
<dbReference type="OrthoDB" id="120976at2759"/>
<dbReference type="InterPro" id="IPR052394">
    <property type="entry name" value="LRR-containing"/>
</dbReference>
<dbReference type="EMBL" id="OV121136">
    <property type="protein sequence ID" value="CAH0556470.1"/>
    <property type="molecule type" value="Genomic_DNA"/>
</dbReference>
<evidence type="ECO:0000313" key="1">
    <source>
        <dbReference type="EMBL" id="CAH0556470.1"/>
    </source>
</evidence>
<dbReference type="InterPro" id="IPR032675">
    <property type="entry name" value="LRR_dom_sf"/>
</dbReference>
<dbReference type="Proteomes" id="UP001154078">
    <property type="component" value="Chromosome 5"/>
</dbReference>
<protein>
    <submittedName>
        <fullName evidence="1">Uncharacterized protein</fullName>
    </submittedName>
</protein>
<dbReference type="InterPro" id="IPR001611">
    <property type="entry name" value="Leu-rich_rpt"/>
</dbReference>
<keyword evidence="2" id="KW-1185">Reference proteome</keyword>
<dbReference type="PANTHER" id="PTHR24114:SF2">
    <property type="entry name" value="F-BOX DOMAIN-CONTAINING PROTEIN-RELATED"/>
    <property type="match status" value="1"/>
</dbReference>
<dbReference type="Gene3D" id="3.80.10.10">
    <property type="entry name" value="Ribonuclease Inhibitor"/>
    <property type="match status" value="1"/>
</dbReference>
<dbReference type="Pfam" id="PF13516">
    <property type="entry name" value="LRR_6"/>
    <property type="match status" value="2"/>
</dbReference>